<evidence type="ECO:0000313" key="1">
    <source>
        <dbReference type="EMBL" id="KAK1902102.1"/>
    </source>
</evidence>
<proteinExistence type="predicted"/>
<feature type="non-terminal residue" evidence="1">
    <location>
        <position position="52"/>
    </location>
</feature>
<reference evidence="1" key="1">
    <citation type="submission" date="2023-04" db="EMBL/GenBank/DDBJ databases">
        <title>Chromosome-level genome of Chaenocephalus aceratus.</title>
        <authorList>
            <person name="Park H."/>
        </authorList>
    </citation>
    <scope>NUCLEOTIDE SEQUENCE</scope>
    <source>
        <strain evidence="1">DE</strain>
        <tissue evidence="1">Muscle</tissue>
    </source>
</reference>
<dbReference type="AlphaFoldDB" id="A0AAD9CIZ3"/>
<protein>
    <submittedName>
        <fullName evidence="1">Hexokinase HKDC1</fullName>
    </submittedName>
</protein>
<name>A0AAD9CIZ3_DISEL</name>
<feature type="non-terminal residue" evidence="1">
    <location>
        <position position="1"/>
    </location>
</feature>
<evidence type="ECO:0000313" key="2">
    <source>
        <dbReference type="Proteomes" id="UP001228049"/>
    </source>
</evidence>
<gene>
    <name evidence="1" type="ORF">KUDE01_005066</name>
</gene>
<sequence length="52" mass="5764">CRHPLVVALCRLAPLTLPTKYLDSALSKQTHRLATPITLPRFIYGTSTALFP</sequence>
<dbReference type="Proteomes" id="UP001228049">
    <property type="component" value="Unassembled WGS sequence"/>
</dbReference>
<organism evidence="1 2">
    <name type="scientific">Dissostichus eleginoides</name>
    <name type="common">Patagonian toothfish</name>
    <name type="synonym">Dissostichus amissus</name>
    <dbReference type="NCBI Taxonomy" id="100907"/>
    <lineage>
        <taxon>Eukaryota</taxon>
        <taxon>Metazoa</taxon>
        <taxon>Chordata</taxon>
        <taxon>Craniata</taxon>
        <taxon>Vertebrata</taxon>
        <taxon>Euteleostomi</taxon>
        <taxon>Actinopterygii</taxon>
        <taxon>Neopterygii</taxon>
        <taxon>Teleostei</taxon>
        <taxon>Neoteleostei</taxon>
        <taxon>Acanthomorphata</taxon>
        <taxon>Eupercaria</taxon>
        <taxon>Perciformes</taxon>
        <taxon>Notothenioidei</taxon>
        <taxon>Nototheniidae</taxon>
        <taxon>Dissostichus</taxon>
    </lineage>
</organism>
<dbReference type="EMBL" id="JASDAP010000006">
    <property type="protein sequence ID" value="KAK1902102.1"/>
    <property type="molecule type" value="Genomic_DNA"/>
</dbReference>
<accession>A0AAD9CIZ3</accession>
<keyword evidence="2" id="KW-1185">Reference proteome</keyword>
<comment type="caution">
    <text evidence="1">The sequence shown here is derived from an EMBL/GenBank/DDBJ whole genome shotgun (WGS) entry which is preliminary data.</text>
</comment>